<evidence type="ECO:0000313" key="1">
    <source>
        <dbReference type="EMBL" id="EEG30534.1"/>
    </source>
</evidence>
<gene>
    <name evidence="1" type="ORF">CLOSTMETH_01875</name>
</gene>
<comment type="caution">
    <text evidence="1">The sequence shown here is derived from an EMBL/GenBank/DDBJ whole genome shotgun (WGS) entry which is preliminary data.</text>
</comment>
<dbReference type="STRING" id="537013.CLOSTMETH_01875"/>
<dbReference type="EMBL" id="ACEC01000061">
    <property type="protein sequence ID" value="EEG30534.1"/>
    <property type="molecule type" value="Genomic_DNA"/>
</dbReference>
<name>C0EDE8_9FIRM</name>
<accession>C0EDE8</accession>
<evidence type="ECO:0000313" key="2">
    <source>
        <dbReference type="Proteomes" id="UP000003340"/>
    </source>
</evidence>
<dbReference type="HOGENOM" id="CLU_3249592_0_0_9"/>
<dbReference type="AlphaFoldDB" id="C0EDE8"/>
<organism evidence="1 2">
    <name type="scientific">[Clostridium] methylpentosum DSM 5476</name>
    <dbReference type="NCBI Taxonomy" id="537013"/>
    <lineage>
        <taxon>Bacteria</taxon>
        <taxon>Bacillati</taxon>
        <taxon>Bacillota</taxon>
        <taxon>Clostridia</taxon>
        <taxon>Eubacteriales</taxon>
        <taxon>Oscillospiraceae</taxon>
        <taxon>Oscillospiraceae incertae sedis</taxon>
    </lineage>
</organism>
<dbReference type="Proteomes" id="UP000003340">
    <property type="component" value="Unassembled WGS sequence"/>
</dbReference>
<reference evidence="1 2" key="2">
    <citation type="submission" date="2009-02" db="EMBL/GenBank/DDBJ databases">
        <title>Draft genome sequence of Clostridium methylpentosum (DSM 5476).</title>
        <authorList>
            <person name="Sudarsanam P."/>
            <person name="Ley R."/>
            <person name="Guruge J."/>
            <person name="Turnbaugh P.J."/>
            <person name="Mahowald M."/>
            <person name="Liep D."/>
            <person name="Gordon J."/>
        </authorList>
    </citation>
    <scope>NUCLEOTIDE SEQUENCE [LARGE SCALE GENOMIC DNA]</scope>
    <source>
        <strain evidence="1 2">DSM 5476</strain>
    </source>
</reference>
<keyword evidence="2" id="KW-1185">Reference proteome</keyword>
<protein>
    <submittedName>
        <fullName evidence="1">Uncharacterized protein</fullName>
    </submittedName>
</protein>
<sequence length="42" mass="5127">MNCAGTDSLCLLFVLYKENHSLGEWFKRRRMPMMWKKEHLLL</sequence>
<proteinExistence type="predicted"/>
<reference evidence="1 2" key="1">
    <citation type="submission" date="2009-01" db="EMBL/GenBank/DDBJ databases">
        <authorList>
            <person name="Fulton L."/>
            <person name="Clifton S."/>
            <person name="Fulton B."/>
            <person name="Xu J."/>
            <person name="Minx P."/>
            <person name="Pepin K.H."/>
            <person name="Johnson M."/>
            <person name="Bhonagiri V."/>
            <person name="Nash W.E."/>
            <person name="Mardis E.R."/>
            <person name="Wilson R.K."/>
        </authorList>
    </citation>
    <scope>NUCLEOTIDE SEQUENCE [LARGE SCALE GENOMIC DNA]</scope>
    <source>
        <strain evidence="1 2">DSM 5476</strain>
    </source>
</reference>